<evidence type="ECO:0000256" key="3">
    <source>
        <dbReference type="ARBA" id="ARBA00022448"/>
    </source>
</evidence>
<keyword evidence="7 9" id="KW-0406">Ion transport</keyword>
<sequence>MSFFRSEPMTLCQLILHTESAFNCLIEFGYLGKVQFRNIDGGEEHGHTPNNQYLADVRRCHELRRLLEHLETEIKDFHINMVFYPDVDEDEVPQASDLKDLEKVVQQHYEEVTSVEHNIEGLLKQRTLCNEKLKVMKVAHRFLTAGSNSATVMAWSDSVIMNLIHDELKSLPKESPCLSFFCGTIPLQRFPAFEVMLWRTTRGNFLLKHSPLEISQKDEARKSQETVRKLAFMLFFVGHNMKAQLAKLCQGFGIQLFECPESIQERQRESQKLALDLRDMDKIIEKSQAERYRILLIAAADLYIWKVKLKKMLMVYQVLNRMGHVRHLKLGKYLQAECWIPTQSVNEVRKALEKVIQRTSKGNPHTMFMPILNVLHRRLLADSERPTYFKLNRFTQGFQQLIDAYGIAQYQELNPAPYTIVTFPFLFAVMFGDIGHGLIMLTFGCWMLIYEKSLEQGQRFSKTSNEVWNILFGGRYIITLMGAFSVYTGFIYNDCFSKSFNIFGSAWRVNYNQTTVIGNHQLQLDPALKDYYQGTPYVMGFDPIWDASGENAITTSNSFKMKLAVILGICQMVFGLILSAFNYLHRKDYMDLVLVFMPQLMFLLSLFAYLVFLILFKWSYYGGHYEAPYNSACAPSILIIFINMLLMKGPETPHEGCKVWMFEYQDVVQKALLTVAMGCIPLLLAGKPIWLMMQRKKIRRIKNEALRKSRARNNISNIRKSLIYNVDSSGFVLSAKKYRETMENEEQEVSELWIHSGIHCIESVLGAVSHTASYLRLWALSLAHDQLSSVLWNMVLQIGLTGNFGNWNSLILAIVFSFWAIMTLAILVVMEGLSAFLHTLRLHWVEFQSKFYAGSGEPFVPFKFKQSTMTG</sequence>
<keyword evidence="10" id="KW-0175">Coiled coil</keyword>
<keyword evidence="5 9" id="KW-0375">Hydrogen ion transport</keyword>
<comment type="similarity">
    <text evidence="2 9">Belongs to the V-ATPase 116 kDa subunit family.</text>
</comment>
<dbReference type="PANTHER" id="PTHR11629:SF63">
    <property type="entry name" value="V-TYPE PROTON ATPASE SUBUNIT A"/>
    <property type="match status" value="1"/>
</dbReference>
<dbReference type="InterPro" id="IPR026028">
    <property type="entry name" value="V-type_ATPase_116kDa_su_euka"/>
</dbReference>
<proteinExistence type="inferred from homology"/>
<comment type="function">
    <text evidence="9">Essential component of the vacuolar proton pump (V-ATPase), a multimeric enzyme that catalyzes the translocation of protons across the membranes. Required for assembly and activity of the V-ATPase.</text>
</comment>
<evidence type="ECO:0000256" key="6">
    <source>
        <dbReference type="ARBA" id="ARBA00022989"/>
    </source>
</evidence>
<dbReference type="VEuPathDB" id="VectorBase:SCAU008431"/>
<keyword evidence="4 9" id="KW-0812">Transmembrane</keyword>
<dbReference type="OrthoDB" id="10264220at2759"/>
<dbReference type="Pfam" id="PF01496">
    <property type="entry name" value="V_ATPase_I"/>
    <property type="match status" value="1"/>
</dbReference>
<feature type="transmembrane region" description="Helical" evidence="9">
    <location>
        <begin position="596"/>
        <end position="616"/>
    </location>
</feature>
<evidence type="ECO:0000256" key="1">
    <source>
        <dbReference type="ARBA" id="ARBA00004141"/>
    </source>
</evidence>
<evidence type="ECO:0000313" key="11">
    <source>
        <dbReference type="EnsemblMetazoa" id="SCAU008431-PA"/>
    </source>
</evidence>
<evidence type="ECO:0000256" key="5">
    <source>
        <dbReference type="ARBA" id="ARBA00022781"/>
    </source>
</evidence>
<dbReference type="InterPro" id="IPR002490">
    <property type="entry name" value="V-ATPase_116kDa_su"/>
</dbReference>
<evidence type="ECO:0000256" key="9">
    <source>
        <dbReference type="RuleBase" id="RU361189"/>
    </source>
</evidence>
<keyword evidence="8 9" id="KW-0472">Membrane</keyword>
<dbReference type="KEGG" id="scac:106091790"/>
<dbReference type="GO" id="GO:0005886">
    <property type="term" value="C:plasma membrane"/>
    <property type="evidence" value="ECO:0007669"/>
    <property type="project" value="TreeGrafter"/>
</dbReference>
<feature type="transmembrane region" description="Helical" evidence="9">
    <location>
        <begin position="563"/>
        <end position="584"/>
    </location>
</feature>
<dbReference type="GO" id="GO:0046961">
    <property type="term" value="F:proton-transporting ATPase activity, rotational mechanism"/>
    <property type="evidence" value="ECO:0007669"/>
    <property type="project" value="InterPro"/>
</dbReference>
<dbReference type="STRING" id="35570.A0A1I8PIL7"/>
<evidence type="ECO:0000256" key="4">
    <source>
        <dbReference type="ARBA" id="ARBA00022692"/>
    </source>
</evidence>
<dbReference type="EnsemblMetazoa" id="SCAU008431-RA">
    <property type="protein sequence ID" value="SCAU008431-PA"/>
    <property type="gene ID" value="SCAU008431"/>
</dbReference>
<keyword evidence="3 9" id="KW-0813">Transport</keyword>
<dbReference type="PANTHER" id="PTHR11629">
    <property type="entry name" value="VACUOLAR PROTON ATPASES"/>
    <property type="match status" value="1"/>
</dbReference>
<evidence type="ECO:0000256" key="2">
    <source>
        <dbReference type="ARBA" id="ARBA00009904"/>
    </source>
</evidence>
<feature type="transmembrane region" description="Helical" evidence="9">
    <location>
        <begin position="425"/>
        <end position="450"/>
    </location>
</feature>
<name>A0A1I8PIL7_STOCA</name>
<evidence type="ECO:0000256" key="10">
    <source>
        <dbReference type="SAM" id="Coils"/>
    </source>
</evidence>
<dbReference type="AlphaFoldDB" id="A0A1I8PIL7"/>
<evidence type="ECO:0000256" key="7">
    <source>
        <dbReference type="ARBA" id="ARBA00023065"/>
    </source>
</evidence>
<reference evidence="11" key="1">
    <citation type="submission" date="2020-05" db="UniProtKB">
        <authorList>
            <consortium name="EnsemblMetazoa"/>
        </authorList>
    </citation>
    <scope>IDENTIFICATION</scope>
    <source>
        <strain evidence="11">USDA</strain>
    </source>
</reference>
<dbReference type="GO" id="GO:0051117">
    <property type="term" value="F:ATPase binding"/>
    <property type="evidence" value="ECO:0007669"/>
    <property type="project" value="TreeGrafter"/>
</dbReference>
<keyword evidence="12" id="KW-1185">Reference proteome</keyword>
<feature type="coiled-coil region" evidence="10">
    <location>
        <begin position="60"/>
        <end position="118"/>
    </location>
</feature>
<feature type="transmembrane region" description="Helical" evidence="9">
    <location>
        <begin position="667"/>
        <end position="690"/>
    </location>
</feature>
<evidence type="ECO:0000256" key="8">
    <source>
        <dbReference type="ARBA" id="ARBA00023136"/>
    </source>
</evidence>
<accession>A0A1I8PIL7</accession>
<feature type="transmembrane region" description="Helical" evidence="9">
    <location>
        <begin position="470"/>
        <end position="492"/>
    </location>
</feature>
<evidence type="ECO:0000313" key="12">
    <source>
        <dbReference type="Proteomes" id="UP000095300"/>
    </source>
</evidence>
<dbReference type="PIRSF" id="PIRSF001293">
    <property type="entry name" value="ATP6V0A1"/>
    <property type="match status" value="1"/>
</dbReference>
<organism evidence="11 12">
    <name type="scientific">Stomoxys calcitrans</name>
    <name type="common">Stable fly</name>
    <name type="synonym">Conops calcitrans</name>
    <dbReference type="NCBI Taxonomy" id="35570"/>
    <lineage>
        <taxon>Eukaryota</taxon>
        <taxon>Metazoa</taxon>
        <taxon>Ecdysozoa</taxon>
        <taxon>Arthropoda</taxon>
        <taxon>Hexapoda</taxon>
        <taxon>Insecta</taxon>
        <taxon>Pterygota</taxon>
        <taxon>Neoptera</taxon>
        <taxon>Endopterygota</taxon>
        <taxon>Diptera</taxon>
        <taxon>Brachycera</taxon>
        <taxon>Muscomorpha</taxon>
        <taxon>Muscoidea</taxon>
        <taxon>Muscidae</taxon>
        <taxon>Stomoxys</taxon>
    </lineage>
</organism>
<protein>
    <recommendedName>
        <fullName evidence="9">V-type proton ATPase subunit a</fullName>
    </recommendedName>
</protein>
<comment type="subcellular location">
    <subcellularLocation>
        <location evidence="1">Membrane</location>
        <topology evidence="1">Multi-pass membrane protein</topology>
    </subcellularLocation>
</comment>
<dbReference type="GO" id="GO:0000220">
    <property type="term" value="C:vacuolar proton-transporting V-type ATPase, V0 domain"/>
    <property type="evidence" value="ECO:0007669"/>
    <property type="project" value="InterPro"/>
</dbReference>
<keyword evidence="6 9" id="KW-1133">Transmembrane helix</keyword>
<gene>
    <name evidence="11" type="primary">106091790</name>
</gene>
<feature type="transmembrane region" description="Helical" evidence="9">
    <location>
        <begin position="810"/>
        <end position="830"/>
    </location>
</feature>
<dbReference type="GO" id="GO:0007035">
    <property type="term" value="P:vacuolar acidification"/>
    <property type="evidence" value="ECO:0007669"/>
    <property type="project" value="TreeGrafter"/>
</dbReference>
<dbReference type="Proteomes" id="UP000095300">
    <property type="component" value="Unassembled WGS sequence"/>
</dbReference>